<keyword evidence="3" id="KW-1185">Reference proteome</keyword>
<feature type="region of interest" description="Disordered" evidence="1">
    <location>
        <begin position="62"/>
        <end position="93"/>
    </location>
</feature>
<protein>
    <submittedName>
        <fullName evidence="2">Uncharacterized protein</fullName>
    </submittedName>
</protein>
<dbReference type="AlphaFoldDB" id="A0A1H0T3W1"/>
<evidence type="ECO:0000313" key="2">
    <source>
        <dbReference type="EMBL" id="SDP48505.1"/>
    </source>
</evidence>
<reference evidence="3" key="1">
    <citation type="submission" date="2016-10" db="EMBL/GenBank/DDBJ databases">
        <authorList>
            <person name="Varghese N."/>
            <person name="Submissions S."/>
        </authorList>
    </citation>
    <scope>NUCLEOTIDE SEQUENCE [LARGE SCALE GENOMIC DNA]</scope>
    <source>
        <strain evidence="3">DSM 22329</strain>
    </source>
</reference>
<name>A0A1H0T3W1_9MICO</name>
<gene>
    <name evidence="2" type="ORF">SAMN04489867_2625</name>
</gene>
<dbReference type="OrthoDB" id="4871128at2"/>
<evidence type="ECO:0000256" key="1">
    <source>
        <dbReference type="SAM" id="MobiDB-lite"/>
    </source>
</evidence>
<accession>A0A1H0T3W1</accession>
<dbReference type="EMBL" id="LT629711">
    <property type="protein sequence ID" value="SDP48505.1"/>
    <property type="molecule type" value="Genomic_DNA"/>
</dbReference>
<sequence length="191" mass="19265">MSTRPTSTGATSTGVTSTGATATIAVLTAVTALLAACGTGTGGSGGAAISTTTVPPVTVTVTQTPTATPSTSLPSTSPSSPGKPNTTMSIPPPAKDPVTIPDNPKAYGQAFVTAWVERDRADASRLGTTAAVDTAFGSTVRTAPKFIRCEGAAGSSYCTWEGDEYTLTVRVLNEAASQRQMHAVAEVKFAH</sequence>
<feature type="compositionally biased region" description="Low complexity" evidence="1">
    <location>
        <begin position="62"/>
        <end position="87"/>
    </location>
</feature>
<evidence type="ECO:0000313" key="3">
    <source>
        <dbReference type="Proteomes" id="UP000199077"/>
    </source>
</evidence>
<dbReference type="Proteomes" id="UP000199077">
    <property type="component" value="Chromosome I"/>
</dbReference>
<proteinExistence type="predicted"/>
<organism evidence="2 3">
    <name type="scientific">Pedococcus dokdonensis</name>
    <dbReference type="NCBI Taxonomy" id="443156"/>
    <lineage>
        <taxon>Bacteria</taxon>
        <taxon>Bacillati</taxon>
        <taxon>Actinomycetota</taxon>
        <taxon>Actinomycetes</taxon>
        <taxon>Micrococcales</taxon>
        <taxon>Intrasporangiaceae</taxon>
        <taxon>Pedococcus</taxon>
    </lineage>
</organism>
<dbReference type="RefSeq" id="WP_091786219.1">
    <property type="nucleotide sequence ID" value="NZ_LT629711.1"/>
</dbReference>